<keyword evidence="1" id="KW-0732">Signal</keyword>
<accession>A0A8E6B9H5</accession>
<feature type="chain" id="PRO_5034531557" evidence="1">
    <location>
        <begin position="20"/>
        <end position="652"/>
    </location>
</feature>
<dbReference type="Gene3D" id="3.40.30.10">
    <property type="entry name" value="Glutaredoxin"/>
    <property type="match status" value="1"/>
</dbReference>
<dbReference type="InterPro" id="IPR036249">
    <property type="entry name" value="Thioredoxin-like_sf"/>
</dbReference>
<dbReference type="RefSeq" id="WP_213497745.1">
    <property type="nucleotide sequence ID" value="NZ_CP074694.1"/>
</dbReference>
<dbReference type="InterPro" id="IPR012341">
    <property type="entry name" value="6hp_glycosidase-like_sf"/>
</dbReference>
<dbReference type="GO" id="GO:0005975">
    <property type="term" value="P:carbohydrate metabolic process"/>
    <property type="evidence" value="ECO:0007669"/>
    <property type="project" value="InterPro"/>
</dbReference>
<dbReference type="PIRSF" id="PIRSF006402">
    <property type="entry name" value="UCP006402_thioredoxin"/>
    <property type="match status" value="1"/>
</dbReference>
<sequence>MRLLSAFLLIAFWASLSQAQAPAEQAEKGKAKHSPNALAKETSPYLLQHADNPVNWYPWGREALDKAKKEKKLIFLSVGYSACHWCHVMEKESFSNEEVAKILNENFICIKVDREERPEVDEVYITAVQIMGERTGWPLSVFLTPDAKPIYGGTYWPREDKTVDNNKLLGFKSILKKIIELNKEKGPMIQERADAIARETDLIYSRNSLKVINGKIDSEILKEAVREYEDNFDPVYGGIGNKNRDFLAPKFPTASVWNFLLSYSRDQKQEDVRKQVHLTLRKMAEGGIYDQLGGGFHRYSTERTWSIPHFEKMLYDNAQLIELYTRGFQDNSDPLYKRVVEQTIEFVFREMRTTEGLFYTAFDADSDGEEGKYFVWTEAEIDKLVSDKTASAIFKARYGIHGKPNFEDKAYVLRITAGMPELAKQFKTDEKAVMVSLETSRRAIFEARQKRVKPFLDRKILTAWNGQMIAALALAGKAFEQKAWVDAAAKAAQMLLDKGIRDGRLQRILTKNPEGLWAARIPACLDDEAFLLNGLLALHSATGEAKWLQAAEEIYTETQKLMGDPNGGFYLTAKDDSLLFTRVKDYYDNAQPAANNVMTYNLELLYRKQKNEKYKQQLEKSLGQISRLIKDRPTSAPVILRTILEMEKALQK</sequence>
<dbReference type="SUPFAM" id="SSF52833">
    <property type="entry name" value="Thioredoxin-like"/>
    <property type="match status" value="1"/>
</dbReference>
<dbReference type="InterPro" id="IPR008928">
    <property type="entry name" value="6-hairpin_glycosidase_sf"/>
</dbReference>
<protein>
    <submittedName>
        <fullName evidence="3">Thioredoxin domain-containing protein</fullName>
    </submittedName>
</protein>
<dbReference type="KEGG" id="tsph:KIH39_02740"/>
<evidence type="ECO:0000256" key="1">
    <source>
        <dbReference type="SAM" id="SignalP"/>
    </source>
</evidence>
<dbReference type="SUPFAM" id="SSF48208">
    <property type="entry name" value="Six-hairpin glycosidases"/>
    <property type="match status" value="1"/>
</dbReference>
<reference evidence="3" key="1">
    <citation type="submission" date="2021-05" db="EMBL/GenBank/DDBJ databases">
        <title>Complete genome sequence of the cellulolytic planctomycete Telmatocola sphagniphila SP2T and characterization of the first cellulase from planctomycetes.</title>
        <authorList>
            <person name="Rakitin A.L."/>
            <person name="Beletsky A.V."/>
            <person name="Naumoff D.G."/>
            <person name="Kulichevskaya I.S."/>
            <person name="Mardanov A.V."/>
            <person name="Ravin N.V."/>
            <person name="Dedysh S.N."/>
        </authorList>
    </citation>
    <scope>NUCLEOTIDE SEQUENCE</scope>
    <source>
        <strain evidence="3">SP2T</strain>
    </source>
</reference>
<dbReference type="Gene3D" id="1.50.10.10">
    <property type="match status" value="1"/>
</dbReference>
<dbReference type="PANTHER" id="PTHR42899">
    <property type="entry name" value="SPERMATOGENESIS-ASSOCIATED PROTEIN 20"/>
    <property type="match status" value="1"/>
</dbReference>
<feature type="signal peptide" evidence="1">
    <location>
        <begin position="1"/>
        <end position="19"/>
    </location>
</feature>
<dbReference type="PANTHER" id="PTHR42899:SF1">
    <property type="entry name" value="SPERMATOGENESIS-ASSOCIATED PROTEIN 20"/>
    <property type="match status" value="1"/>
</dbReference>
<dbReference type="Proteomes" id="UP000676194">
    <property type="component" value="Chromosome"/>
</dbReference>
<name>A0A8E6B9H5_9BACT</name>
<dbReference type="Pfam" id="PF03190">
    <property type="entry name" value="Thioredox_DsbH"/>
    <property type="match status" value="1"/>
</dbReference>
<proteinExistence type="predicted"/>
<organism evidence="3 4">
    <name type="scientific">Telmatocola sphagniphila</name>
    <dbReference type="NCBI Taxonomy" id="1123043"/>
    <lineage>
        <taxon>Bacteria</taxon>
        <taxon>Pseudomonadati</taxon>
        <taxon>Planctomycetota</taxon>
        <taxon>Planctomycetia</taxon>
        <taxon>Gemmatales</taxon>
        <taxon>Gemmataceae</taxon>
    </lineage>
</organism>
<dbReference type="InterPro" id="IPR004879">
    <property type="entry name" value="Ssp411-like_TRX"/>
</dbReference>
<evidence type="ECO:0000313" key="4">
    <source>
        <dbReference type="Proteomes" id="UP000676194"/>
    </source>
</evidence>
<feature type="domain" description="Spermatogenesis-associated protein 20-like TRX" evidence="2">
    <location>
        <begin position="36"/>
        <end position="198"/>
    </location>
</feature>
<dbReference type="CDD" id="cd02955">
    <property type="entry name" value="SSP411"/>
    <property type="match status" value="1"/>
</dbReference>
<evidence type="ECO:0000259" key="2">
    <source>
        <dbReference type="Pfam" id="PF03190"/>
    </source>
</evidence>
<gene>
    <name evidence="3" type="ORF">KIH39_02740</name>
</gene>
<evidence type="ECO:0000313" key="3">
    <source>
        <dbReference type="EMBL" id="QVL32855.1"/>
    </source>
</evidence>
<keyword evidence="4" id="KW-1185">Reference proteome</keyword>
<dbReference type="AlphaFoldDB" id="A0A8E6B9H5"/>
<dbReference type="InterPro" id="IPR024705">
    <property type="entry name" value="Ssp411"/>
</dbReference>
<dbReference type="EMBL" id="CP074694">
    <property type="protein sequence ID" value="QVL32855.1"/>
    <property type="molecule type" value="Genomic_DNA"/>
</dbReference>